<organism evidence="5 6">
    <name type="scientific">Streptomyces chrestomyceticus JCM 4735</name>
    <dbReference type="NCBI Taxonomy" id="1306181"/>
    <lineage>
        <taxon>Bacteria</taxon>
        <taxon>Bacillati</taxon>
        <taxon>Actinomycetota</taxon>
        <taxon>Actinomycetes</taxon>
        <taxon>Kitasatosporales</taxon>
        <taxon>Streptomycetaceae</taxon>
        <taxon>Streptomyces</taxon>
    </lineage>
</organism>
<dbReference type="SMART" id="SM00823">
    <property type="entry name" value="PKS_PP"/>
    <property type="match status" value="1"/>
</dbReference>
<dbReference type="AlphaFoldDB" id="A0A7U9KP04"/>
<evidence type="ECO:0000256" key="1">
    <source>
        <dbReference type="ARBA" id="ARBA00001957"/>
    </source>
</evidence>
<protein>
    <submittedName>
        <fullName evidence="5">Non-ribosomal peptide synthetase</fullName>
    </submittedName>
</protein>
<dbReference type="InterPro" id="IPR006342">
    <property type="entry name" value="FkbM_mtfrase"/>
</dbReference>
<dbReference type="EMBL" id="BHZC01000001">
    <property type="protein sequence ID" value="GCD32775.1"/>
    <property type="molecule type" value="Genomic_DNA"/>
</dbReference>
<dbReference type="GeneID" id="95619565"/>
<evidence type="ECO:0000313" key="6">
    <source>
        <dbReference type="Proteomes" id="UP000287830"/>
    </source>
</evidence>
<evidence type="ECO:0000256" key="3">
    <source>
        <dbReference type="ARBA" id="ARBA00022553"/>
    </source>
</evidence>
<dbReference type="GO" id="GO:0005737">
    <property type="term" value="C:cytoplasm"/>
    <property type="evidence" value="ECO:0007669"/>
    <property type="project" value="TreeGrafter"/>
</dbReference>
<dbReference type="RefSeq" id="WP_125043367.1">
    <property type="nucleotide sequence ID" value="NZ_BHZC01000001.1"/>
</dbReference>
<dbReference type="NCBIfam" id="TIGR01444">
    <property type="entry name" value="fkbM_fam"/>
    <property type="match status" value="1"/>
</dbReference>
<dbReference type="PROSITE" id="PS00455">
    <property type="entry name" value="AMP_BINDING"/>
    <property type="match status" value="1"/>
</dbReference>
<dbReference type="GO" id="GO:0031177">
    <property type="term" value="F:phosphopantetheine binding"/>
    <property type="evidence" value="ECO:0007669"/>
    <property type="project" value="InterPro"/>
</dbReference>
<dbReference type="Gene3D" id="3.30.559.30">
    <property type="entry name" value="Nonribosomal peptide synthetase, condensation domain"/>
    <property type="match status" value="1"/>
</dbReference>
<comment type="cofactor">
    <cofactor evidence="1">
        <name>pantetheine 4'-phosphate</name>
        <dbReference type="ChEBI" id="CHEBI:47942"/>
    </cofactor>
</comment>
<evidence type="ECO:0000313" key="5">
    <source>
        <dbReference type="EMBL" id="GCD32775.1"/>
    </source>
</evidence>
<dbReference type="FunFam" id="1.10.1200.10:FF:000005">
    <property type="entry name" value="Nonribosomal peptide synthetase 1"/>
    <property type="match status" value="1"/>
</dbReference>
<dbReference type="GO" id="GO:0043041">
    <property type="term" value="P:amino acid activation for nonribosomal peptide biosynthetic process"/>
    <property type="evidence" value="ECO:0007669"/>
    <property type="project" value="TreeGrafter"/>
</dbReference>
<keyword evidence="2" id="KW-0596">Phosphopantetheine</keyword>
<dbReference type="InterPro" id="IPR000873">
    <property type="entry name" value="AMP-dep_synth/lig_dom"/>
</dbReference>
<dbReference type="Gene3D" id="1.10.1200.10">
    <property type="entry name" value="ACP-like"/>
    <property type="match status" value="1"/>
</dbReference>
<comment type="caution">
    <text evidence="5">The sequence shown here is derived from an EMBL/GenBank/DDBJ whole genome shotgun (WGS) entry which is preliminary data.</text>
</comment>
<dbReference type="InterPro" id="IPR020806">
    <property type="entry name" value="PKS_PP-bd"/>
</dbReference>
<dbReference type="InterPro" id="IPR020845">
    <property type="entry name" value="AMP-binding_CS"/>
</dbReference>
<dbReference type="Pfam" id="PF05050">
    <property type="entry name" value="Methyltransf_21"/>
    <property type="match status" value="1"/>
</dbReference>
<gene>
    <name evidence="5" type="ORF">OEIGOIKO_00492</name>
</gene>
<reference evidence="5 6" key="1">
    <citation type="submission" date="2018-11" db="EMBL/GenBank/DDBJ databases">
        <title>Whole genome sequence of Streptomyces chrestomyceticus NBRC 13444(T).</title>
        <authorList>
            <person name="Komaki H."/>
            <person name="Tamura T."/>
        </authorList>
    </citation>
    <scope>NUCLEOTIDE SEQUENCE [LARGE SCALE GENOMIC DNA]</scope>
    <source>
        <strain evidence="5 6">NBRC 13444</strain>
    </source>
</reference>
<dbReference type="GO" id="GO:0044550">
    <property type="term" value="P:secondary metabolite biosynthetic process"/>
    <property type="evidence" value="ECO:0007669"/>
    <property type="project" value="TreeGrafter"/>
</dbReference>
<feature type="domain" description="Carrier" evidence="4">
    <location>
        <begin position="1115"/>
        <end position="1189"/>
    </location>
</feature>
<dbReference type="SUPFAM" id="SSF53335">
    <property type="entry name" value="S-adenosyl-L-methionine-dependent methyltransferases"/>
    <property type="match status" value="1"/>
</dbReference>
<dbReference type="InterPro" id="IPR009081">
    <property type="entry name" value="PP-bd_ACP"/>
</dbReference>
<evidence type="ECO:0000259" key="4">
    <source>
        <dbReference type="PROSITE" id="PS50075"/>
    </source>
</evidence>
<dbReference type="NCBIfam" id="TIGR01733">
    <property type="entry name" value="AA-adenyl-dom"/>
    <property type="match status" value="1"/>
</dbReference>
<dbReference type="CDD" id="cd05930">
    <property type="entry name" value="A_NRPS"/>
    <property type="match status" value="1"/>
</dbReference>
<dbReference type="Pfam" id="PF00550">
    <property type="entry name" value="PP-binding"/>
    <property type="match status" value="1"/>
</dbReference>
<dbReference type="PROSITE" id="PS50075">
    <property type="entry name" value="CARRIER"/>
    <property type="match status" value="1"/>
</dbReference>
<dbReference type="InterPro" id="IPR029063">
    <property type="entry name" value="SAM-dependent_MTases_sf"/>
</dbReference>
<keyword evidence="3" id="KW-0597">Phosphoprotein</keyword>
<dbReference type="PANTHER" id="PTHR45527">
    <property type="entry name" value="NONRIBOSOMAL PEPTIDE SYNTHETASE"/>
    <property type="match status" value="1"/>
</dbReference>
<dbReference type="SUPFAM" id="SSF47336">
    <property type="entry name" value="ACP-like"/>
    <property type="match status" value="1"/>
</dbReference>
<name>A0A7U9KP04_9ACTN</name>
<proteinExistence type="predicted"/>
<dbReference type="PANTHER" id="PTHR45527:SF1">
    <property type="entry name" value="FATTY ACID SYNTHASE"/>
    <property type="match status" value="1"/>
</dbReference>
<dbReference type="Gene3D" id="3.40.50.150">
    <property type="entry name" value="Vaccinia Virus protein VP39"/>
    <property type="match status" value="1"/>
</dbReference>
<dbReference type="InterPro" id="IPR045851">
    <property type="entry name" value="AMP-bd_C_sf"/>
</dbReference>
<dbReference type="InterPro" id="IPR042099">
    <property type="entry name" value="ANL_N_sf"/>
</dbReference>
<dbReference type="OrthoDB" id="2472181at2"/>
<dbReference type="Gene3D" id="3.30.300.30">
    <property type="match status" value="2"/>
</dbReference>
<dbReference type="GO" id="GO:0017000">
    <property type="term" value="P:antibiotic biosynthetic process"/>
    <property type="evidence" value="ECO:0007669"/>
    <property type="project" value="UniProtKB-ARBA"/>
</dbReference>
<evidence type="ECO:0000256" key="2">
    <source>
        <dbReference type="ARBA" id="ARBA00022450"/>
    </source>
</evidence>
<sequence length="1196" mass="126040">MHVRAGPGLGHARVGQELVLRASALLSDSAGLRLLLGELATAYQGGTLDDDPDRLQFLDVSEWLLEQADEAAARPAPAAPGTVVERLSLPFSDGGPAQAPHVFRAELGRAATEALHRRAAIQGVPVRSLALAAWALALASRNENGAGADDAAFPLGLHVDGRSAPGTGTVAGALDSRLAVSIPLPLPAAPKELLDVLQRQVSQAVEAAAYAGPAGDEEFAAGFAASEPDTVREWAGLPVASLTVDGPAPVSPLHLSAEIGPEAIRLALHHDPGHYGGEAVRRLLDGTVAILHTLPAAFEDDRALHICGEQEAALLARWSRGGTLTEDAPGTLVEAFDAAFAAADATAPAVVSADGTVSFAELDRAASAVAAALVGAGVAAEEPVAVPAGRSWRTVAALIGVLRAGAVYVPLDTAAPTARQVSLLRAVAARRLVAPDGHGVPDGLAGEFDILTPPSAEAPAPAALPKVRPDDAAYIVFTSGSTGAPRPVVVEHRAVAHLLRALKETVHADAGPGLRIAVNAPLTFDASVKQLIQLAAGHTLCLVPDEIRHHGGELLAHLAEQRVDVFDCTPSHLRAVLAATAGTGAALPATVLIGGEAVDPSLWDTLAALDGVRAVNVYGPTECTVDATAAEITEGTRPTIGRPLPGNDVLVLDADLRPVPPGVAGELCVAGPQLARGYLGDPETTGRRFVTAEALPDGARRVYRTGDRVRYLADGTLAYLGRTDDQVKVRGFRVEPGEIQAVLGTHPGVAQAVVVARENADGTSLTGYARPVADAVPGLDPDRVAGVNPHETRYLYDEIFLQRTYLRGGVTLRENAVVVDVGANIGMFSLFVHQLCPSASLYAFEPLAPVYEHLRTNTGRFGVRAKTFPYGLGAADGELSFTYYPGYSMMSGVSAYSDADSEVEVIKRYLANERGQGLEDSGRLLDRADELLADRFRGEELRARVRRFSDLADEEHLTRVDLLKIDVQRAELDVLRGIDARHWGLVQQVVMEVHDGTGSATEGRLGEIVALLEERGFTVTAEQDSLLEGTDRHSLYAVRAGYADDPRPVVADARTQAPVDGVVLRDWLAERLPAHLVPGAVVTLDAFPLTRNGKIDRAALPEPAERDRASAELVAPRNRTEEVLAEVWQEALRLDRVSVEDDFFRLGGDSIRAIQVQVAAGSRGLEIQLRDIFSCATIRELAEAEGTVLTENAPAR</sequence>
<dbReference type="InterPro" id="IPR036736">
    <property type="entry name" value="ACP-like_sf"/>
</dbReference>
<dbReference type="Proteomes" id="UP000287830">
    <property type="component" value="Unassembled WGS sequence"/>
</dbReference>
<accession>A0A7U9KP04</accession>
<dbReference type="SUPFAM" id="SSF56801">
    <property type="entry name" value="Acetyl-CoA synthetase-like"/>
    <property type="match status" value="1"/>
</dbReference>
<dbReference type="InterPro" id="IPR010071">
    <property type="entry name" value="AA_adenyl_dom"/>
</dbReference>
<dbReference type="Gene3D" id="3.40.50.12780">
    <property type="entry name" value="N-terminal domain of ligase-like"/>
    <property type="match status" value="1"/>
</dbReference>
<dbReference type="Pfam" id="PF00501">
    <property type="entry name" value="AMP-binding"/>
    <property type="match status" value="1"/>
</dbReference>
<dbReference type="SUPFAM" id="SSF52777">
    <property type="entry name" value="CoA-dependent acyltransferases"/>
    <property type="match status" value="1"/>
</dbReference>